<sequence length="151" mass="16227">MRISRRFAVTVATAALLGAGGAVAATAAADPAPPPASTADGAPGEVWKRTELYFGTGRPDGGVVTEREFADFTATEVTPRFPDGFTQLEGTGQWRSGAGAITRERSVVLVLLYPFTDRDANADLERIRSDYRKLFDQESVLRTDSVARVSF</sequence>
<comment type="caution">
    <text evidence="2">The sequence shown here is derived from an EMBL/GenBank/DDBJ whole genome shotgun (WGS) entry which is preliminary data.</text>
</comment>
<evidence type="ECO:0008006" key="4">
    <source>
        <dbReference type="Google" id="ProtNLM"/>
    </source>
</evidence>
<reference evidence="2 3" key="1">
    <citation type="submission" date="2020-08" db="EMBL/GenBank/DDBJ databases">
        <title>Sequencing the genomes of 1000 actinobacteria strains.</title>
        <authorList>
            <person name="Klenk H.-P."/>
        </authorList>
    </citation>
    <scope>NUCLEOTIDE SEQUENCE [LARGE SCALE GENOMIC DNA]</scope>
    <source>
        <strain evidence="2 3">DSM 45859</strain>
    </source>
</reference>
<protein>
    <recommendedName>
        <fullName evidence="4">DUF3574 domain-containing protein</fullName>
    </recommendedName>
</protein>
<dbReference type="RefSeq" id="WP_184781262.1">
    <property type="nucleotide sequence ID" value="NZ_JACHMG010000001.1"/>
</dbReference>
<feature type="chain" id="PRO_5032787275" description="DUF3574 domain-containing protein" evidence="1">
    <location>
        <begin position="25"/>
        <end position="151"/>
    </location>
</feature>
<dbReference type="Pfam" id="PF12098">
    <property type="entry name" value="DUF3574"/>
    <property type="match status" value="1"/>
</dbReference>
<accession>A0A840IYV2</accession>
<proteinExistence type="predicted"/>
<evidence type="ECO:0000313" key="2">
    <source>
        <dbReference type="EMBL" id="MBB4686382.1"/>
    </source>
</evidence>
<name>A0A840IYV2_9PSEU</name>
<gene>
    <name evidence="2" type="ORF">BJY18_003867</name>
</gene>
<keyword evidence="1" id="KW-0732">Signal</keyword>
<dbReference type="InterPro" id="IPR021957">
    <property type="entry name" value="DUF3574"/>
</dbReference>
<keyword evidence="3" id="KW-1185">Reference proteome</keyword>
<dbReference type="Proteomes" id="UP000581769">
    <property type="component" value="Unassembled WGS sequence"/>
</dbReference>
<feature type="signal peptide" evidence="1">
    <location>
        <begin position="1"/>
        <end position="24"/>
    </location>
</feature>
<organism evidence="2 3">
    <name type="scientific">Amycolatopsis jiangsuensis</name>
    <dbReference type="NCBI Taxonomy" id="1181879"/>
    <lineage>
        <taxon>Bacteria</taxon>
        <taxon>Bacillati</taxon>
        <taxon>Actinomycetota</taxon>
        <taxon>Actinomycetes</taxon>
        <taxon>Pseudonocardiales</taxon>
        <taxon>Pseudonocardiaceae</taxon>
        <taxon>Amycolatopsis</taxon>
    </lineage>
</organism>
<dbReference type="AlphaFoldDB" id="A0A840IYV2"/>
<dbReference type="EMBL" id="JACHMG010000001">
    <property type="protein sequence ID" value="MBB4686382.1"/>
    <property type="molecule type" value="Genomic_DNA"/>
</dbReference>
<evidence type="ECO:0000313" key="3">
    <source>
        <dbReference type="Proteomes" id="UP000581769"/>
    </source>
</evidence>
<evidence type="ECO:0000256" key="1">
    <source>
        <dbReference type="SAM" id="SignalP"/>
    </source>
</evidence>